<dbReference type="EMBL" id="JAJTJA010000026">
    <property type="protein sequence ID" value="KAH8688589.1"/>
    <property type="molecule type" value="Genomic_DNA"/>
</dbReference>
<gene>
    <name evidence="2" type="ORF">BGW36DRAFT_380357</name>
    <name evidence="1" type="ORF">BGW36DRAFT_392472</name>
</gene>
<dbReference type="Pfam" id="PF11905">
    <property type="entry name" value="DUF3425"/>
    <property type="match status" value="1"/>
</dbReference>
<sequence length="354" mass="41142">MPSKVERNSRSPTMENEGCLKERGLRELQLSCKRQDCETRQDVHGELAKTPLKNLQYLWESAYSQLRILNAVLHTDGDESSSVQQIFCAAANFRESTSLSMWNTPQLTQDLPAPIPKPGLFRVDCRCGVDHKIQSVCLEHSTFSVLYNSHILLATSMDFSRITHLPRTPSLIDIFRPATSKNRVIQILGSFFYQVRPTNAHSLLAFCMIMYRLLRWRLYPVQQTYQDIPGWLCPTEIQNSIIHPLSIDFLPWPRLRDYLTIRSCADLADQDIRHSAHLYIQCIRFQWPTNKEFVHTTVSGELFLDPEFDAAIYQYENWMLSEEWARMFEPLRGLVNVEGTCTHHNTPFLFQEDI</sequence>
<accession>A0AAD4PTW4</accession>
<dbReference type="AlphaFoldDB" id="A0AAD4PTW4"/>
<evidence type="ECO:0000313" key="2">
    <source>
        <dbReference type="EMBL" id="KAH8696158.1"/>
    </source>
</evidence>
<protein>
    <submittedName>
        <fullName evidence="1">Uncharacterized protein</fullName>
    </submittedName>
</protein>
<name>A0AAD4PTW4_9EURO</name>
<dbReference type="PANTHER" id="PTHR37012">
    <property type="entry name" value="B-ZIP TRANSCRIPTION FACTOR (EUROFUNG)-RELATED"/>
    <property type="match status" value="1"/>
</dbReference>
<reference evidence="1" key="1">
    <citation type="submission" date="2021-12" db="EMBL/GenBank/DDBJ databases">
        <title>Convergent genome expansion in fungi linked to evolution of root-endophyte symbiosis.</title>
        <authorList>
            <consortium name="DOE Joint Genome Institute"/>
            <person name="Ke Y.-H."/>
            <person name="Bonito G."/>
            <person name="Liao H.-L."/>
            <person name="Looney B."/>
            <person name="Rojas-Flechas A."/>
            <person name="Nash J."/>
            <person name="Hameed K."/>
            <person name="Schadt C."/>
            <person name="Martin F."/>
            <person name="Crous P.W."/>
            <person name="Miettinen O."/>
            <person name="Magnuson J.K."/>
            <person name="Labbe J."/>
            <person name="Jacobson D."/>
            <person name="Doktycz M.J."/>
            <person name="Veneault-Fourrey C."/>
            <person name="Kuo A."/>
            <person name="Mondo S."/>
            <person name="Calhoun S."/>
            <person name="Riley R."/>
            <person name="Ohm R."/>
            <person name="LaButti K."/>
            <person name="Andreopoulos B."/>
            <person name="Pangilinan J."/>
            <person name="Nolan M."/>
            <person name="Tritt A."/>
            <person name="Clum A."/>
            <person name="Lipzen A."/>
            <person name="Daum C."/>
            <person name="Barry K."/>
            <person name="Grigoriev I.V."/>
            <person name="Vilgalys R."/>
        </authorList>
    </citation>
    <scope>NUCLEOTIDE SEQUENCE</scope>
    <source>
        <strain evidence="1">PMI_201</strain>
    </source>
</reference>
<dbReference type="RefSeq" id="XP_046071096.1">
    <property type="nucleotide sequence ID" value="XM_046216325.1"/>
</dbReference>
<evidence type="ECO:0000313" key="3">
    <source>
        <dbReference type="Proteomes" id="UP001201262"/>
    </source>
</evidence>
<comment type="caution">
    <text evidence="1">The sequence shown here is derived from an EMBL/GenBank/DDBJ whole genome shotgun (WGS) entry which is preliminary data.</text>
</comment>
<dbReference type="GeneID" id="70246612"/>
<evidence type="ECO:0000313" key="1">
    <source>
        <dbReference type="EMBL" id="KAH8688589.1"/>
    </source>
</evidence>
<organism evidence="1 3">
    <name type="scientific">Talaromyces proteolyticus</name>
    <dbReference type="NCBI Taxonomy" id="1131652"/>
    <lineage>
        <taxon>Eukaryota</taxon>
        <taxon>Fungi</taxon>
        <taxon>Dikarya</taxon>
        <taxon>Ascomycota</taxon>
        <taxon>Pezizomycotina</taxon>
        <taxon>Eurotiomycetes</taxon>
        <taxon>Eurotiomycetidae</taxon>
        <taxon>Eurotiales</taxon>
        <taxon>Trichocomaceae</taxon>
        <taxon>Talaromyces</taxon>
        <taxon>Talaromyces sect. Bacilispori</taxon>
    </lineage>
</organism>
<dbReference type="EMBL" id="JAJTJA010000007">
    <property type="protein sequence ID" value="KAH8696158.1"/>
    <property type="molecule type" value="Genomic_DNA"/>
</dbReference>
<proteinExistence type="predicted"/>
<dbReference type="PANTHER" id="PTHR37012:SF2">
    <property type="entry name" value="BZIP DOMAIN-CONTAINING PROTEIN-RELATED"/>
    <property type="match status" value="1"/>
</dbReference>
<keyword evidence="3" id="KW-1185">Reference proteome</keyword>
<dbReference type="Proteomes" id="UP001201262">
    <property type="component" value="Unassembled WGS sequence"/>
</dbReference>
<dbReference type="InterPro" id="IPR021833">
    <property type="entry name" value="DUF3425"/>
</dbReference>